<organism evidence="1 2">
    <name type="scientific">Brassica cretica</name>
    <name type="common">Mustard</name>
    <dbReference type="NCBI Taxonomy" id="69181"/>
    <lineage>
        <taxon>Eukaryota</taxon>
        <taxon>Viridiplantae</taxon>
        <taxon>Streptophyta</taxon>
        <taxon>Embryophyta</taxon>
        <taxon>Tracheophyta</taxon>
        <taxon>Spermatophyta</taxon>
        <taxon>Magnoliopsida</taxon>
        <taxon>eudicotyledons</taxon>
        <taxon>Gunneridae</taxon>
        <taxon>Pentapetalae</taxon>
        <taxon>rosids</taxon>
        <taxon>malvids</taxon>
        <taxon>Brassicales</taxon>
        <taxon>Brassicaceae</taxon>
        <taxon>Brassiceae</taxon>
        <taxon>Brassica</taxon>
    </lineage>
</organism>
<dbReference type="Proteomes" id="UP000712600">
    <property type="component" value="Unassembled WGS sequence"/>
</dbReference>
<evidence type="ECO:0000313" key="1">
    <source>
        <dbReference type="EMBL" id="KAF3554319.1"/>
    </source>
</evidence>
<accession>A0A8S9QVA0</accession>
<dbReference type="EMBL" id="QGKX02000996">
    <property type="protein sequence ID" value="KAF3554319.1"/>
    <property type="molecule type" value="Genomic_DNA"/>
</dbReference>
<sequence>MVAAMKTTLSTKTTNIIPANSFTLLADLKASLCLRSDWFRSSNGLASYSAQLFSFGSIQLPDLDFYFDNRDIIAPNGVRVPSLSLKVTYSLMQPMRLISTLTIKAGLRESDVNWSSSSAKYASVQKI</sequence>
<dbReference type="AlphaFoldDB" id="A0A8S9QVA0"/>
<protein>
    <submittedName>
        <fullName evidence="1">Uncharacterized protein</fullName>
    </submittedName>
</protein>
<proteinExistence type="predicted"/>
<evidence type="ECO:0000313" key="2">
    <source>
        <dbReference type="Proteomes" id="UP000712600"/>
    </source>
</evidence>
<name>A0A8S9QVA0_BRACR</name>
<comment type="caution">
    <text evidence="1">The sequence shown here is derived from an EMBL/GenBank/DDBJ whole genome shotgun (WGS) entry which is preliminary data.</text>
</comment>
<gene>
    <name evidence="1" type="ORF">F2Q69_00012371</name>
</gene>
<reference evidence="1" key="1">
    <citation type="submission" date="2019-12" db="EMBL/GenBank/DDBJ databases">
        <title>Genome sequencing and annotation of Brassica cretica.</title>
        <authorList>
            <person name="Studholme D.J."/>
            <person name="Sarris P."/>
        </authorList>
    </citation>
    <scope>NUCLEOTIDE SEQUENCE</scope>
    <source>
        <strain evidence="1">PFS-109/04</strain>
        <tissue evidence="1">Leaf</tissue>
    </source>
</reference>